<evidence type="ECO:0000256" key="1">
    <source>
        <dbReference type="SAM" id="Coils"/>
    </source>
</evidence>
<reference evidence="3" key="1">
    <citation type="journal article" date="2016" name="Nature">
        <title>Redefining the invertebrate RNA virosphere.</title>
        <authorList>
            <person name="Shi M."/>
            <person name="Lin X.D."/>
            <person name="Tian J.H."/>
            <person name="Chen L.J."/>
            <person name="Chen X."/>
            <person name="Li C.X."/>
            <person name="Qin X.C."/>
            <person name="Li J."/>
            <person name="Cao J.P."/>
            <person name="Eden J.S."/>
            <person name="Buchmann J."/>
            <person name="Wang W."/>
            <person name="Xu J."/>
            <person name="Holmes E.C."/>
            <person name="Zhang Y.Z."/>
        </authorList>
    </citation>
    <scope>NUCLEOTIDE SEQUENCE</scope>
    <source>
        <strain evidence="3">BHTH35712</strain>
    </source>
</reference>
<dbReference type="EMBL" id="KX884071">
    <property type="protein sequence ID" value="APG78181.1"/>
    <property type="molecule type" value="Genomic_RNA"/>
</dbReference>
<sequence>MTVAPPDNEGSSLGGSRQQPNRPAGSRQQEGFSRADIQGLGSPLTRAVVTAPEHWYFNQNRDVPGELKPTAPRTAFFRQLRLLKQKLGVSSSPLHFFLKHPTPNGLSDIDFLVAICDACGLNKITRKVWRVATKAETTAELISKLRNEYPPDTFRGGLTLPVALGVMIRDYERKTEAFTSWFQVVKRRFLSEEALQLQPVVDAYQEAARRLKEKSREIEDHENAIRQQLKQLQTAREAIRKDLAARSEELRKIVRLQAGAADVSRDELDSAWQAKSLEEQAKFSSREDHDARYKRVVADAVLRDMNAAGRVQPLVNQVNKFLADGEAAYSSHSDRMDEIFPPTRLEVQAVASTAAPVPVRQGDSRGVSVQDLLNLQEVDEPGADD</sequence>
<protein>
    <submittedName>
        <fullName evidence="3">Uncharacterized protein</fullName>
    </submittedName>
</protein>
<evidence type="ECO:0000313" key="3">
    <source>
        <dbReference type="EMBL" id="APG78181.1"/>
    </source>
</evidence>
<feature type="region of interest" description="Disordered" evidence="2">
    <location>
        <begin position="1"/>
        <end position="36"/>
    </location>
</feature>
<name>A0A1L3KL90_9VIRU</name>
<evidence type="ECO:0000256" key="2">
    <source>
        <dbReference type="SAM" id="MobiDB-lite"/>
    </source>
</evidence>
<accession>A0A1L3KL90</accession>
<feature type="compositionally biased region" description="Polar residues" evidence="2">
    <location>
        <begin position="9"/>
        <end position="31"/>
    </location>
</feature>
<proteinExistence type="predicted"/>
<keyword evidence="1" id="KW-0175">Coiled coil</keyword>
<organism evidence="3">
    <name type="scientific">Beihai barnacle virus 14</name>
    <dbReference type="NCBI Taxonomy" id="1922358"/>
    <lineage>
        <taxon>Viruses</taxon>
        <taxon>Riboviria</taxon>
    </lineage>
</organism>
<feature type="coiled-coil region" evidence="1">
    <location>
        <begin position="201"/>
        <end position="249"/>
    </location>
</feature>